<dbReference type="GO" id="GO:0002161">
    <property type="term" value="F:aminoacyl-tRNA deacylase activity"/>
    <property type="evidence" value="ECO:0007669"/>
    <property type="project" value="InterPro"/>
</dbReference>
<proteinExistence type="inferred from homology"/>
<evidence type="ECO:0000256" key="6">
    <source>
        <dbReference type="ARBA" id="ARBA00022917"/>
    </source>
</evidence>
<dbReference type="PRINTS" id="PR00985">
    <property type="entry name" value="TRNASYNTHLEU"/>
</dbReference>
<protein>
    <recommendedName>
        <fullName evidence="9">Leucine--tRNA ligase</fullName>
        <ecNumber evidence="9">6.1.1.4</ecNumber>
    </recommendedName>
    <alternativeName>
        <fullName evidence="9">Leucyl-tRNA synthetase</fullName>
        <shortName evidence="9">LeuRS</shortName>
    </alternativeName>
</protein>
<evidence type="ECO:0000256" key="8">
    <source>
        <dbReference type="ARBA" id="ARBA00047469"/>
    </source>
</evidence>
<dbReference type="FunFam" id="3.40.50.620:FF:000056">
    <property type="entry name" value="Leucine--tRNA ligase"/>
    <property type="match status" value="1"/>
</dbReference>
<evidence type="ECO:0000256" key="2">
    <source>
        <dbReference type="ARBA" id="ARBA00022490"/>
    </source>
</evidence>
<dbReference type="GO" id="GO:0005829">
    <property type="term" value="C:cytosol"/>
    <property type="evidence" value="ECO:0007669"/>
    <property type="project" value="TreeGrafter"/>
</dbReference>
<dbReference type="InterPro" id="IPR013155">
    <property type="entry name" value="M/V/L/I-tRNA-synth_anticd-bd"/>
</dbReference>
<feature type="domain" description="Methionyl/Leucyl tRNA synthetase" evidence="12">
    <location>
        <begin position="41"/>
        <end position="171"/>
    </location>
</feature>
<dbReference type="PROSITE" id="PS00178">
    <property type="entry name" value="AA_TRNA_LIGASE_I"/>
    <property type="match status" value="1"/>
</dbReference>
<keyword evidence="2 9" id="KW-0963">Cytoplasm</keyword>
<evidence type="ECO:0000259" key="12">
    <source>
        <dbReference type="Pfam" id="PF09334"/>
    </source>
</evidence>
<evidence type="ECO:0000256" key="9">
    <source>
        <dbReference type="HAMAP-Rule" id="MF_00049"/>
    </source>
</evidence>
<accession>A0A559KJQ3</accession>
<evidence type="ECO:0000256" key="1">
    <source>
        <dbReference type="ARBA" id="ARBA00005594"/>
    </source>
</evidence>
<dbReference type="SUPFAM" id="SSF47323">
    <property type="entry name" value="Anticodon-binding domain of a subclass of class I aminoacyl-tRNA synthetases"/>
    <property type="match status" value="1"/>
</dbReference>
<dbReference type="GO" id="GO:0006429">
    <property type="term" value="P:leucyl-tRNA aminoacylation"/>
    <property type="evidence" value="ECO:0007669"/>
    <property type="project" value="UniProtKB-UniRule"/>
</dbReference>
<dbReference type="RefSeq" id="WP_144658288.1">
    <property type="nucleotide sequence ID" value="NZ_VIAE01000002.1"/>
</dbReference>
<evidence type="ECO:0000256" key="5">
    <source>
        <dbReference type="ARBA" id="ARBA00022840"/>
    </source>
</evidence>
<dbReference type="OrthoDB" id="9810365at2"/>
<evidence type="ECO:0000259" key="13">
    <source>
        <dbReference type="Pfam" id="PF13603"/>
    </source>
</evidence>
<dbReference type="EMBL" id="VIAE01000002">
    <property type="protein sequence ID" value="TVY12364.1"/>
    <property type="molecule type" value="Genomic_DNA"/>
</dbReference>
<dbReference type="Proteomes" id="UP000320078">
    <property type="component" value="Unassembled WGS sequence"/>
</dbReference>
<reference evidence="14 15" key="1">
    <citation type="submission" date="2019-06" db="EMBL/GenBank/DDBJ databases">
        <title>Draft Genome Sequence of Candidatus Phytoplasma pini-Related Strain MDPP: A Resource for Comparative Genomics of Gymnosperm-infecting Phytoplasmas.</title>
        <authorList>
            <person name="Cai W."/>
            <person name="Costanzo S."/>
            <person name="Shao J."/>
            <person name="Zhao Y."/>
            <person name="Davis R."/>
        </authorList>
    </citation>
    <scope>NUCLEOTIDE SEQUENCE [LARGE SCALE GENOMIC DNA]</scope>
    <source>
        <strain evidence="14 15">MDPP</strain>
    </source>
</reference>
<dbReference type="GO" id="GO:0004823">
    <property type="term" value="F:leucine-tRNA ligase activity"/>
    <property type="evidence" value="ECO:0007669"/>
    <property type="project" value="UniProtKB-UniRule"/>
</dbReference>
<dbReference type="FunFam" id="3.40.50.620:FF:000077">
    <property type="entry name" value="Leucine--tRNA ligase"/>
    <property type="match status" value="1"/>
</dbReference>
<feature type="domain" description="Methionyl/Leucyl tRNA synthetase" evidence="12">
    <location>
        <begin position="586"/>
        <end position="642"/>
    </location>
</feature>
<dbReference type="CDD" id="cd07958">
    <property type="entry name" value="Anticodon_Ia_Leu_BEm"/>
    <property type="match status" value="1"/>
</dbReference>
<gene>
    <name evidence="9 14" type="primary">leuS</name>
    <name evidence="14" type="ORF">MDPP_00137</name>
</gene>
<organism evidence="14 15">
    <name type="scientific">Candidatus Phytoplasma pini</name>
    <dbReference type="NCBI Taxonomy" id="267362"/>
    <lineage>
        <taxon>Bacteria</taxon>
        <taxon>Bacillati</taxon>
        <taxon>Mycoplasmatota</taxon>
        <taxon>Mollicutes</taxon>
        <taxon>Acholeplasmatales</taxon>
        <taxon>Acholeplasmataceae</taxon>
        <taxon>Candidatus Phytoplasma</taxon>
    </lineage>
</organism>
<dbReference type="Gene3D" id="1.10.730.10">
    <property type="entry name" value="Isoleucyl-tRNA Synthetase, Domain 1"/>
    <property type="match status" value="1"/>
</dbReference>
<keyword evidence="6 9" id="KW-0648">Protein biosynthesis</keyword>
<comment type="subcellular location">
    <subcellularLocation>
        <location evidence="9">Cytoplasm</location>
    </subcellularLocation>
</comment>
<feature type="domain" description="Methionyl/Valyl/Leucyl/Isoleucyl-tRNA synthetase anticodon-binding" evidence="11">
    <location>
        <begin position="675"/>
        <end position="789"/>
    </location>
</feature>
<evidence type="ECO:0000256" key="7">
    <source>
        <dbReference type="ARBA" id="ARBA00023146"/>
    </source>
</evidence>
<dbReference type="InterPro" id="IPR015413">
    <property type="entry name" value="Methionyl/Leucyl_tRNA_Synth"/>
</dbReference>
<keyword evidence="15" id="KW-1185">Reference proteome</keyword>
<keyword evidence="7 9" id="KW-0030">Aminoacyl-tRNA synthetase</keyword>
<dbReference type="GO" id="GO:0005524">
    <property type="term" value="F:ATP binding"/>
    <property type="evidence" value="ECO:0007669"/>
    <property type="project" value="UniProtKB-UniRule"/>
</dbReference>
<dbReference type="InterPro" id="IPR025709">
    <property type="entry name" value="Leu_tRNA-synth_edit"/>
</dbReference>
<name>A0A559KJQ3_9MOLU</name>
<evidence type="ECO:0000313" key="14">
    <source>
        <dbReference type="EMBL" id="TVY12364.1"/>
    </source>
</evidence>
<dbReference type="PANTHER" id="PTHR43740:SF2">
    <property type="entry name" value="LEUCINE--TRNA LIGASE, MITOCHONDRIAL"/>
    <property type="match status" value="1"/>
</dbReference>
<dbReference type="InterPro" id="IPR001412">
    <property type="entry name" value="aa-tRNA-synth_I_CS"/>
</dbReference>
<keyword evidence="3 9" id="KW-0436">Ligase</keyword>
<evidence type="ECO:0000313" key="15">
    <source>
        <dbReference type="Proteomes" id="UP000320078"/>
    </source>
</evidence>
<dbReference type="Gene3D" id="3.40.50.620">
    <property type="entry name" value="HUPs"/>
    <property type="match status" value="2"/>
</dbReference>
<comment type="caution">
    <text evidence="14">The sequence shown here is derived from an EMBL/GenBank/DDBJ whole genome shotgun (WGS) entry which is preliminary data.</text>
</comment>
<dbReference type="EC" id="6.1.1.4" evidence="9"/>
<evidence type="ECO:0000256" key="3">
    <source>
        <dbReference type="ARBA" id="ARBA00022598"/>
    </source>
</evidence>
<dbReference type="InterPro" id="IPR009080">
    <property type="entry name" value="tRNAsynth_Ia_anticodon-bd"/>
</dbReference>
<dbReference type="PANTHER" id="PTHR43740">
    <property type="entry name" value="LEUCYL-TRNA SYNTHETASE"/>
    <property type="match status" value="1"/>
</dbReference>
<dbReference type="AlphaFoldDB" id="A0A559KJQ3"/>
<sequence>MLCYDFKKIELKWQSYWETNKKFKTSDDFSKKKFYCLDMFPYPSSEGLHVGHIEGYTASDIISRFKRMQGYNVLHPFGWDSFGLPAEQYALQTGNNPNSFVQKNIAKFKQQIKKLGKSIDWEKELSTSKPYFYKWTQWIFKKLYEKKLAFLTYSEVNFCEALGTVLANEEVISIEGGLVSERGHYPVVKKKMKQWILKITSYIEQLLEDLDLLDWPSQIKDVQKNWIGKKEGFIFNFFLENTKSKSLLIFTTKPNTIFGVNSLILAPEHYLVKELTLETNSKEVEEYIKRINQKTNLERIINKEKKGVFTGSYAIHPFSSKKIPIWIADYVSPYYGTGAIMSVPFCNEKDFLFSSNYNLKIIPILKLPFLKEKKKNILSEIQNNESLLSENNENFVFINSCFLDGLNNKEAHEKITQLSKDKKIGYNHNTYQIHDWVFSRQRYWGEPFPVYFDENNNIFLEKDENLPLELPFLDKIESSGDGTSPLSKIISWLYFEKDGKTFRRDTNTMPQLAGSSWYYIGYILKNHLGIIPLDTDEAKKKLDYFLPVDLYIGGAEHAVGHLLYSRFWHKFLYDLGLTSCKEPFLKLFNQGMILGKDNLKMSKSRNNGVNASEILDEYGADVIRLYIMFLGPLEDNKVWSKNGIKGIQRFLNRIYNICDLYLEKYNFFSSEIEFLLNKTIQIVTEGYEKLRFNKVISNLMIFINTVYKLKKINKEQMIIFLQLLNPLAPHLTEELNQEFLKNKKALVDLFWPFYKEKFLNTIRYSDLIVQINGKIKTIINIKKDELKDIIFQQVIANPKVKLLLKDHKIKKIIYIENKLLNLVI</sequence>
<dbReference type="Pfam" id="PF09334">
    <property type="entry name" value="tRNA-synt_1g"/>
    <property type="match status" value="2"/>
</dbReference>
<feature type="binding site" evidence="9">
    <location>
        <position position="603"/>
    </location>
    <ligand>
        <name>ATP</name>
        <dbReference type="ChEBI" id="CHEBI:30616"/>
    </ligand>
</feature>
<dbReference type="InterPro" id="IPR014729">
    <property type="entry name" value="Rossmann-like_a/b/a_fold"/>
</dbReference>
<keyword evidence="4 9" id="KW-0547">Nucleotide-binding</keyword>
<evidence type="ECO:0000256" key="10">
    <source>
        <dbReference type="RuleBase" id="RU363039"/>
    </source>
</evidence>
<feature type="short sequence motif" description="'KMSKS' region" evidence="9">
    <location>
        <begin position="600"/>
        <end position="604"/>
    </location>
</feature>
<evidence type="ECO:0000259" key="11">
    <source>
        <dbReference type="Pfam" id="PF08264"/>
    </source>
</evidence>
<dbReference type="Pfam" id="PF08264">
    <property type="entry name" value="Anticodon_1"/>
    <property type="match status" value="1"/>
</dbReference>
<dbReference type="FunFam" id="1.10.730.10:FF:000002">
    <property type="entry name" value="Leucine--tRNA ligase"/>
    <property type="match status" value="1"/>
</dbReference>
<dbReference type="SUPFAM" id="SSF52374">
    <property type="entry name" value="Nucleotidylyl transferase"/>
    <property type="match status" value="1"/>
</dbReference>
<dbReference type="HAMAP" id="MF_00049_B">
    <property type="entry name" value="Leu_tRNA_synth_B"/>
    <property type="match status" value="1"/>
</dbReference>
<keyword evidence="5 9" id="KW-0067">ATP-binding</keyword>
<dbReference type="Pfam" id="PF13603">
    <property type="entry name" value="tRNA-synt_1_2"/>
    <property type="match status" value="1"/>
</dbReference>
<dbReference type="InterPro" id="IPR002302">
    <property type="entry name" value="Leu-tRNA-ligase"/>
</dbReference>
<comment type="caution">
    <text evidence="9">Lacks conserved residue(s) required for the propagation of feature annotation.</text>
</comment>
<comment type="similarity">
    <text evidence="1 9 10">Belongs to the class-I aminoacyl-tRNA synthetase family.</text>
</comment>
<dbReference type="NCBIfam" id="TIGR00396">
    <property type="entry name" value="leuS_bact"/>
    <property type="match status" value="1"/>
</dbReference>
<evidence type="ECO:0000256" key="4">
    <source>
        <dbReference type="ARBA" id="ARBA00022741"/>
    </source>
</evidence>
<dbReference type="Gene3D" id="3.10.20.590">
    <property type="match status" value="1"/>
</dbReference>
<comment type="catalytic activity">
    <reaction evidence="8 9">
        <text>tRNA(Leu) + L-leucine + ATP = L-leucyl-tRNA(Leu) + AMP + diphosphate</text>
        <dbReference type="Rhea" id="RHEA:11688"/>
        <dbReference type="Rhea" id="RHEA-COMP:9613"/>
        <dbReference type="Rhea" id="RHEA-COMP:9622"/>
        <dbReference type="ChEBI" id="CHEBI:30616"/>
        <dbReference type="ChEBI" id="CHEBI:33019"/>
        <dbReference type="ChEBI" id="CHEBI:57427"/>
        <dbReference type="ChEBI" id="CHEBI:78442"/>
        <dbReference type="ChEBI" id="CHEBI:78494"/>
        <dbReference type="ChEBI" id="CHEBI:456215"/>
        <dbReference type="EC" id="6.1.1.4"/>
    </reaction>
</comment>
<dbReference type="InterPro" id="IPR009008">
    <property type="entry name" value="Val/Leu/Ile-tRNA-synth_edit"/>
</dbReference>
<dbReference type="SUPFAM" id="SSF50677">
    <property type="entry name" value="ValRS/IleRS/LeuRS editing domain"/>
    <property type="match status" value="1"/>
</dbReference>
<feature type="domain" description="Leucyl-tRNA synthetase editing" evidence="13">
    <location>
        <begin position="224"/>
        <end position="417"/>
    </location>
</feature>